<name>A0A2N3IG21_9BACT</name>
<sequence>MKKILFSIVLLAVSILFTACPYSAEFPLDTPKEKVDNILLGKWIEKNAVNKDNPPFYVISKVDENSYKFEKNDYDSNEKKYNQTAYTGHFTKIGNTHFLNLKNPDDGKFYFHKIELSADKKEFTLFEVTDNIDEKFADAAEMRKFFEKYKDLSFFYNRDEKTYAKK</sequence>
<evidence type="ECO:0008006" key="4">
    <source>
        <dbReference type="Google" id="ProtNLM"/>
    </source>
</evidence>
<dbReference type="PROSITE" id="PS51257">
    <property type="entry name" value="PROKAR_LIPOPROTEIN"/>
    <property type="match status" value="1"/>
</dbReference>
<keyword evidence="3" id="KW-1185">Reference proteome</keyword>
<feature type="signal peptide" evidence="1">
    <location>
        <begin position="1"/>
        <end position="24"/>
    </location>
</feature>
<comment type="caution">
    <text evidence="2">The sequence shown here is derived from an EMBL/GenBank/DDBJ whole genome shotgun (WGS) entry which is preliminary data.</text>
</comment>
<evidence type="ECO:0000313" key="3">
    <source>
        <dbReference type="Proteomes" id="UP000233387"/>
    </source>
</evidence>
<protein>
    <recommendedName>
        <fullName evidence="4">Lipocalin-like domain</fullName>
    </recommendedName>
</protein>
<evidence type="ECO:0000313" key="2">
    <source>
        <dbReference type="EMBL" id="PKQ69260.1"/>
    </source>
</evidence>
<dbReference type="RefSeq" id="WP_101358684.1">
    <property type="nucleotide sequence ID" value="NZ_NKXO01000020.1"/>
</dbReference>
<gene>
    <name evidence="2" type="ORF">Rain11_1413</name>
</gene>
<feature type="chain" id="PRO_5014807348" description="Lipocalin-like domain" evidence="1">
    <location>
        <begin position="25"/>
        <end position="166"/>
    </location>
</feature>
<evidence type="ECO:0000256" key="1">
    <source>
        <dbReference type="SAM" id="SignalP"/>
    </source>
</evidence>
<accession>A0A2N3IG21</accession>
<dbReference type="OrthoDB" id="981386at2"/>
<dbReference type="Proteomes" id="UP000233387">
    <property type="component" value="Unassembled WGS sequence"/>
</dbReference>
<reference evidence="2 3" key="1">
    <citation type="submission" date="2017-06" db="EMBL/GenBank/DDBJ databases">
        <title>Raineya orbicola gen. nov., sp. nov. a slightly thermophilic bacterium of the phylum Bacteroidetes and the description of Raineyaceae fam. nov.</title>
        <authorList>
            <person name="Albuquerque L."/>
            <person name="Polonia A.R.M."/>
            <person name="Barroso C."/>
            <person name="Froufe H.J.C."/>
            <person name="Lage O."/>
            <person name="Lobo-Da-Cunha A."/>
            <person name="Egas C."/>
            <person name="Da Costa M.S."/>
        </authorList>
    </citation>
    <scope>NUCLEOTIDE SEQUENCE [LARGE SCALE GENOMIC DNA]</scope>
    <source>
        <strain evidence="2 3">SPSPC-11</strain>
    </source>
</reference>
<organism evidence="2 3">
    <name type="scientific">Raineya orbicola</name>
    <dbReference type="NCBI Taxonomy" id="2016530"/>
    <lineage>
        <taxon>Bacteria</taxon>
        <taxon>Pseudomonadati</taxon>
        <taxon>Bacteroidota</taxon>
        <taxon>Cytophagia</taxon>
        <taxon>Cytophagales</taxon>
        <taxon>Raineyaceae</taxon>
        <taxon>Raineya</taxon>
    </lineage>
</organism>
<dbReference type="EMBL" id="NKXO01000020">
    <property type="protein sequence ID" value="PKQ69260.1"/>
    <property type="molecule type" value="Genomic_DNA"/>
</dbReference>
<dbReference type="AlphaFoldDB" id="A0A2N3IG21"/>
<keyword evidence="1" id="KW-0732">Signal</keyword>
<proteinExistence type="predicted"/>